<keyword evidence="4" id="KW-0788">Thiol protease</keyword>
<dbReference type="GeneID" id="14875068"/>
<dbReference type="RefSeq" id="XP_004361144.1">
    <property type="nucleotide sequence ID" value="XM_004361087.1"/>
</dbReference>
<evidence type="ECO:0000256" key="2">
    <source>
        <dbReference type="ARBA" id="ARBA00022670"/>
    </source>
</evidence>
<keyword evidence="2" id="KW-0645">Protease</keyword>
<keyword evidence="6" id="KW-0732">Signal</keyword>
<dbReference type="SMART" id="SM00848">
    <property type="entry name" value="Inhibitor_I29"/>
    <property type="match status" value="1"/>
</dbReference>
<dbReference type="Proteomes" id="UP000007797">
    <property type="component" value="Unassembled WGS sequence"/>
</dbReference>
<dbReference type="GO" id="GO:0006508">
    <property type="term" value="P:proteolysis"/>
    <property type="evidence" value="ECO:0007669"/>
    <property type="project" value="UniProtKB-KW"/>
</dbReference>
<keyword evidence="10" id="KW-1185">Reference proteome</keyword>
<dbReference type="EMBL" id="GL883008">
    <property type="protein sequence ID" value="EGG23293.1"/>
    <property type="molecule type" value="Genomic_DNA"/>
</dbReference>
<evidence type="ECO:0000256" key="4">
    <source>
        <dbReference type="ARBA" id="ARBA00022807"/>
    </source>
</evidence>
<evidence type="ECO:0000256" key="6">
    <source>
        <dbReference type="SAM" id="SignalP"/>
    </source>
</evidence>
<dbReference type="AlphaFoldDB" id="F4PL71"/>
<dbReference type="InterPro" id="IPR013128">
    <property type="entry name" value="Peptidase_C1A"/>
</dbReference>
<gene>
    <name evidence="9" type="ORF">DFA_05425</name>
</gene>
<dbReference type="InterPro" id="IPR000668">
    <property type="entry name" value="Peptidase_C1A_C"/>
</dbReference>
<dbReference type="PANTHER" id="PTHR12411">
    <property type="entry name" value="CYSTEINE PROTEASE FAMILY C1-RELATED"/>
    <property type="match status" value="1"/>
</dbReference>
<evidence type="ECO:0000256" key="5">
    <source>
        <dbReference type="ARBA" id="ARBA00023157"/>
    </source>
</evidence>
<dbReference type="PRINTS" id="PR00705">
    <property type="entry name" value="PAPAIN"/>
</dbReference>
<evidence type="ECO:0000259" key="8">
    <source>
        <dbReference type="SMART" id="SM00848"/>
    </source>
</evidence>
<organism evidence="9 10">
    <name type="scientific">Cavenderia fasciculata</name>
    <name type="common">Slime mold</name>
    <name type="synonym">Dictyostelium fasciculatum</name>
    <dbReference type="NCBI Taxonomy" id="261658"/>
    <lineage>
        <taxon>Eukaryota</taxon>
        <taxon>Amoebozoa</taxon>
        <taxon>Evosea</taxon>
        <taxon>Eumycetozoa</taxon>
        <taxon>Dictyostelia</taxon>
        <taxon>Acytosteliales</taxon>
        <taxon>Cavenderiaceae</taxon>
        <taxon>Cavenderia</taxon>
    </lineage>
</organism>
<evidence type="ECO:0000313" key="10">
    <source>
        <dbReference type="Proteomes" id="UP000007797"/>
    </source>
</evidence>
<dbReference type="Pfam" id="PF00112">
    <property type="entry name" value="Peptidase_C1"/>
    <property type="match status" value="1"/>
</dbReference>
<dbReference type="CDD" id="cd02248">
    <property type="entry name" value="Peptidase_C1A"/>
    <property type="match status" value="1"/>
</dbReference>
<dbReference type="OMA" id="WYYSEEN"/>
<evidence type="ECO:0000256" key="3">
    <source>
        <dbReference type="ARBA" id="ARBA00022801"/>
    </source>
</evidence>
<sequence length="552" mass="62509">MKLLSTLFFFIVVSASIINCQPTLNEPPPQYVIQGTFSIPYANVTIPVTLVYDSINNRQYYDYYDGLDIQLNLWNSNLSYTITPQVYHLGCSVNEYAGQLTPILPVNASDWVFNGTANINGQQANTFMLKTVMYGKPNYYYMSVDVNDGTPLQYYIDGENLILGPSHPDVYILNITFFSSDISDYEYVFTPPSFVICEMSQDSWSGEEIKENEKKNKDCTFDPHHIVNHAKEKESNYQVSFEEFKKTHNKQYNHQHQHNHRFNLYKNRLHNIIRHNHKSDKTFKMGMNHFGDKTVDELMGMTGQRNGMQLDSELYEKAEIHVPKVDLKDLPASVDWRQSGCVSPIKDQSICGSCWAFGSIAALESQNCVVNGQLVELSEQQLVDCSYQQGSEGCDGGSAYGAYEYVMVNGGISTEQVYPYTSENGYCLVNHRSSGVQIQGYIRIQNGSEADLQEVIATIGPVTGAIDTHLGIDPDFYFYQSGVYSSPICTSWSYDHQIHIIGYGTYQGTDYWLIRNSWSTHWGMSGFAMMLRNSDNSCAIATDAVYPVVIKQ</sequence>
<feature type="chain" id="PRO_5012723022" description="Counting factor associated protein D" evidence="6">
    <location>
        <begin position="16"/>
        <end position="552"/>
    </location>
</feature>
<protein>
    <recommendedName>
        <fullName evidence="11">Counting factor associated protein D</fullName>
    </recommendedName>
</protein>
<reference evidence="10" key="1">
    <citation type="journal article" date="2011" name="Genome Res.">
        <title>Phylogeny-wide analysis of social amoeba genomes highlights ancient origins for complex intercellular communication.</title>
        <authorList>
            <person name="Heidel A.J."/>
            <person name="Lawal H.M."/>
            <person name="Felder M."/>
            <person name="Schilde C."/>
            <person name="Helps N.R."/>
            <person name="Tunggal B."/>
            <person name="Rivero F."/>
            <person name="John U."/>
            <person name="Schleicher M."/>
            <person name="Eichinger L."/>
            <person name="Platzer M."/>
            <person name="Noegel A.A."/>
            <person name="Schaap P."/>
            <person name="Gloeckner G."/>
        </authorList>
    </citation>
    <scope>NUCLEOTIDE SEQUENCE [LARGE SCALE GENOMIC DNA]</scope>
    <source>
        <strain evidence="10">SH3</strain>
    </source>
</reference>
<dbReference type="InterPro" id="IPR013201">
    <property type="entry name" value="Prot_inhib_I29"/>
</dbReference>
<dbReference type="GO" id="GO:0008234">
    <property type="term" value="F:cysteine-type peptidase activity"/>
    <property type="evidence" value="ECO:0007669"/>
    <property type="project" value="UniProtKB-KW"/>
</dbReference>
<keyword evidence="5" id="KW-1015">Disulfide bond</keyword>
<dbReference type="InterPro" id="IPR000169">
    <property type="entry name" value="Pept_cys_AS"/>
</dbReference>
<dbReference type="FunFam" id="3.90.70.10:FF:000006">
    <property type="entry name" value="Cathepsin S"/>
    <property type="match status" value="1"/>
</dbReference>
<accession>F4PL71</accession>
<feature type="domain" description="Cathepsin propeptide inhibitor" evidence="8">
    <location>
        <begin position="241"/>
        <end position="298"/>
    </location>
</feature>
<proteinExistence type="inferred from homology"/>
<evidence type="ECO:0008006" key="11">
    <source>
        <dbReference type="Google" id="ProtNLM"/>
    </source>
</evidence>
<dbReference type="InterPro" id="IPR038765">
    <property type="entry name" value="Papain-like_cys_pep_sf"/>
</dbReference>
<dbReference type="MEROPS" id="C01.067"/>
<dbReference type="OrthoDB" id="190265at2759"/>
<evidence type="ECO:0000313" key="9">
    <source>
        <dbReference type="EMBL" id="EGG23293.1"/>
    </source>
</evidence>
<dbReference type="InterPro" id="IPR039417">
    <property type="entry name" value="Peptidase_C1A_papain-like"/>
</dbReference>
<evidence type="ECO:0000259" key="7">
    <source>
        <dbReference type="SMART" id="SM00645"/>
    </source>
</evidence>
<comment type="similarity">
    <text evidence="1">Belongs to the peptidase C1 family.</text>
</comment>
<feature type="signal peptide" evidence="6">
    <location>
        <begin position="1"/>
        <end position="15"/>
    </location>
</feature>
<dbReference type="PROSITE" id="PS00139">
    <property type="entry name" value="THIOL_PROTEASE_CYS"/>
    <property type="match status" value="1"/>
</dbReference>
<dbReference type="Gene3D" id="3.90.70.10">
    <property type="entry name" value="Cysteine proteinases"/>
    <property type="match status" value="1"/>
</dbReference>
<feature type="domain" description="Peptidase C1A papain C-terminal" evidence="7">
    <location>
        <begin position="330"/>
        <end position="548"/>
    </location>
</feature>
<keyword evidence="3" id="KW-0378">Hydrolase</keyword>
<name>F4PL71_CACFS</name>
<dbReference type="SUPFAM" id="SSF54001">
    <property type="entry name" value="Cysteine proteinases"/>
    <property type="match status" value="1"/>
</dbReference>
<dbReference type="SMART" id="SM00645">
    <property type="entry name" value="Pept_C1"/>
    <property type="match status" value="1"/>
</dbReference>
<evidence type="ECO:0000256" key="1">
    <source>
        <dbReference type="ARBA" id="ARBA00008455"/>
    </source>
</evidence>
<dbReference type="Pfam" id="PF08246">
    <property type="entry name" value="Inhibitor_I29"/>
    <property type="match status" value="1"/>
</dbReference>
<dbReference type="KEGG" id="dfa:DFA_05425"/>